<dbReference type="AlphaFoldDB" id="A0AAV6YG47"/>
<dbReference type="Pfam" id="PF18052">
    <property type="entry name" value="Rx_N"/>
    <property type="match status" value="1"/>
</dbReference>
<dbReference type="Proteomes" id="UP000826271">
    <property type="component" value="Unassembled WGS sequence"/>
</dbReference>
<organism evidence="9 10">
    <name type="scientific">Buddleja alternifolia</name>
    <dbReference type="NCBI Taxonomy" id="168488"/>
    <lineage>
        <taxon>Eukaryota</taxon>
        <taxon>Viridiplantae</taxon>
        <taxon>Streptophyta</taxon>
        <taxon>Embryophyta</taxon>
        <taxon>Tracheophyta</taxon>
        <taxon>Spermatophyta</taxon>
        <taxon>Magnoliopsida</taxon>
        <taxon>eudicotyledons</taxon>
        <taxon>Gunneridae</taxon>
        <taxon>Pentapetalae</taxon>
        <taxon>asterids</taxon>
        <taxon>lamiids</taxon>
        <taxon>Lamiales</taxon>
        <taxon>Scrophulariaceae</taxon>
        <taxon>Buddlejeae</taxon>
        <taxon>Buddleja</taxon>
    </lineage>
</organism>
<dbReference type="PRINTS" id="PR00364">
    <property type="entry name" value="DISEASERSIST"/>
</dbReference>
<sequence length="569" mass="64269">MDYQMQGTTRSGRSRSTHSSAAAAMVVALGPGKFYGSSLPRPYIYTDVKHNDARVDPPRSVMDPLMTWAEEAHWSMGGLNVKRHRLQGRIEGNVNKLRAQREHEFKVSHKQQQKPVKSSIHKDKNSGGGVSNTPSPPPAPMSPILRPHVVAPFSLRQWDALFSRPQAVIRIPRACLRSLDSNTYLLCLACYVALLFEYILNNCKDNDMNHVIMELILHLPRVFELFQLYYNRVLDIILLYVRKETMVLWEAVLSPALQVLFDKLTSGDLLEFLRRNNLNDLLMVKLKIAYFTNAAMIADAEKKQYDNPAIEIWLDMLKDAVCEAEDVLDELATEALRCKLKTNSSLRNLVTNFSPFWEGVNSRIENLIEKLEYIAKHKDFLGLRSGENAGNGMMQRCPTTPLLIESQVYGRTFEKEEIMKLLIGDNEANSTIPSIIPILGMGGIGKTTLAQIIYNDKRVDEVFDVRAWAYVSDDFSLIRTTKALLESATGKPCDTMNLELLQSALKEIFNKKKFLVVLDDVWSEKLDNWNGLSIPFMFGSPGSRIIITTRNKEVLSVMDAIPLSSAGNV</sequence>
<dbReference type="InterPro" id="IPR041118">
    <property type="entry name" value="Rx_N"/>
</dbReference>
<keyword evidence="10" id="KW-1185">Reference proteome</keyword>
<proteinExistence type="inferred from homology"/>
<dbReference type="GO" id="GO:0006952">
    <property type="term" value="P:defense response"/>
    <property type="evidence" value="ECO:0007669"/>
    <property type="project" value="UniProtKB-KW"/>
</dbReference>
<keyword evidence="4" id="KW-0611">Plant defense</keyword>
<dbReference type="PANTHER" id="PTHR35103:SF1">
    <property type="entry name" value="OS06G0115700 PROTEIN"/>
    <property type="match status" value="1"/>
</dbReference>
<protein>
    <recommendedName>
        <fullName evidence="11">Disease resistance RPP13-like protein 1</fullName>
    </recommendedName>
</protein>
<dbReference type="Pfam" id="PF00931">
    <property type="entry name" value="NB-ARC"/>
    <property type="match status" value="1"/>
</dbReference>
<dbReference type="Gene3D" id="1.20.5.4130">
    <property type="match status" value="1"/>
</dbReference>
<dbReference type="FunFam" id="3.40.50.300:FF:001091">
    <property type="entry name" value="Probable disease resistance protein At1g61300"/>
    <property type="match status" value="1"/>
</dbReference>
<accession>A0AAV6YG47</accession>
<name>A0AAV6YG47_9LAMI</name>
<feature type="region of interest" description="Disordered" evidence="6">
    <location>
        <begin position="103"/>
        <end position="141"/>
    </location>
</feature>
<evidence type="ECO:0000256" key="1">
    <source>
        <dbReference type="ARBA" id="ARBA00008894"/>
    </source>
</evidence>
<keyword evidence="5" id="KW-0067">ATP-binding</keyword>
<dbReference type="InterPro" id="IPR027417">
    <property type="entry name" value="P-loop_NTPase"/>
</dbReference>
<evidence type="ECO:0000256" key="5">
    <source>
        <dbReference type="ARBA" id="ARBA00022840"/>
    </source>
</evidence>
<evidence type="ECO:0000259" key="7">
    <source>
        <dbReference type="Pfam" id="PF00931"/>
    </source>
</evidence>
<evidence type="ECO:0000256" key="2">
    <source>
        <dbReference type="ARBA" id="ARBA00022737"/>
    </source>
</evidence>
<dbReference type="SUPFAM" id="SSF52540">
    <property type="entry name" value="P-loop containing nucleoside triphosphate hydrolases"/>
    <property type="match status" value="1"/>
</dbReference>
<reference evidence="9" key="1">
    <citation type="submission" date="2019-10" db="EMBL/GenBank/DDBJ databases">
        <authorList>
            <person name="Zhang R."/>
            <person name="Pan Y."/>
            <person name="Wang J."/>
            <person name="Ma R."/>
            <person name="Yu S."/>
        </authorList>
    </citation>
    <scope>NUCLEOTIDE SEQUENCE</scope>
    <source>
        <strain evidence="9">LA-IB0</strain>
        <tissue evidence="9">Leaf</tissue>
    </source>
</reference>
<dbReference type="GO" id="GO:0005524">
    <property type="term" value="F:ATP binding"/>
    <property type="evidence" value="ECO:0007669"/>
    <property type="project" value="UniProtKB-KW"/>
</dbReference>
<keyword evidence="3" id="KW-0547">Nucleotide-binding</keyword>
<evidence type="ECO:0008006" key="11">
    <source>
        <dbReference type="Google" id="ProtNLM"/>
    </source>
</evidence>
<evidence type="ECO:0000256" key="6">
    <source>
        <dbReference type="SAM" id="MobiDB-lite"/>
    </source>
</evidence>
<dbReference type="PANTHER" id="PTHR35103">
    <property type="entry name" value="OS06G0115700 PROTEIN"/>
    <property type="match status" value="1"/>
</dbReference>
<dbReference type="Gene3D" id="3.40.50.300">
    <property type="entry name" value="P-loop containing nucleotide triphosphate hydrolases"/>
    <property type="match status" value="1"/>
</dbReference>
<evidence type="ECO:0000256" key="3">
    <source>
        <dbReference type="ARBA" id="ARBA00022741"/>
    </source>
</evidence>
<dbReference type="GO" id="GO:0043531">
    <property type="term" value="F:ADP binding"/>
    <property type="evidence" value="ECO:0007669"/>
    <property type="project" value="InterPro"/>
</dbReference>
<evidence type="ECO:0000259" key="8">
    <source>
        <dbReference type="Pfam" id="PF18052"/>
    </source>
</evidence>
<dbReference type="InterPro" id="IPR002182">
    <property type="entry name" value="NB-ARC"/>
</dbReference>
<evidence type="ECO:0000313" key="9">
    <source>
        <dbReference type="EMBL" id="KAG8391172.1"/>
    </source>
</evidence>
<evidence type="ECO:0000313" key="10">
    <source>
        <dbReference type="Proteomes" id="UP000826271"/>
    </source>
</evidence>
<feature type="domain" description="NB-ARC" evidence="7">
    <location>
        <begin position="415"/>
        <end position="559"/>
    </location>
</feature>
<comment type="caution">
    <text evidence="9">The sequence shown here is derived from an EMBL/GenBank/DDBJ whole genome shotgun (WGS) entry which is preliminary data.</text>
</comment>
<evidence type="ECO:0000256" key="4">
    <source>
        <dbReference type="ARBA" id="ARBA00022821"/>
    </source>
</evidence>
<comment type="similarity">
    <text evidence="1">Belongs to the disease resistance NB-LRR family.</text>
</comment>
<dbReference type="EMBL" id="WHWC01000001">
    <property type="protein sequence ID" value="KAG8391172.1"/>
    <property type="molecule type" value="Genomic_DNA"/>
</dbReference>
<gene>
    <name evidence="9" type="ORF">BUALT_Bualt01G0160100</name>
</gene>
<keyword evidence="2" id="KW-0677">Repeat</keyword>
<feature type="domain" description="Disease resistance N-terminal" evidence="8">
    <location>
        <begin position="252"/>
        <end position="345"/>
    </location>
</feature>